<evidence type="ECO:0000313" key="11">
    <source>
        <dbReference type="Proteomes" id="UP001501803"/>
    </source>
</evidence>
<gene>
    <name evidence="10" type="ORF">GCM10022381_05400</name>
</gene>
<keyword evidence="5 8" id="KW-1133">Transmembrane helix</keyword>
<feature type="compositionally biased region" description="Low complexity" evidence="7">
    <location>
        <begin position="219"/>
        <end position="244"/>
    </location>
</feature>
<feature type="transmembrane region" description="Helical" evidence="8">
    <location>
        <begin position="144"/>
        <end position="167"/>
    </location>
</feature>
<dbReference type="InterPro" id="IPR032816">
    <property type="entry name" value="VTT_dom"/>
</dbReference>
<evidence type="ECO:0000313" key="10">
    <source>
        <dbReference type="EMBL" id="GAA3864449.1"/>
    </source>
</evidence>
<comment type="subcellular location">
    <subcellularLocation>
        <location evidence="1">Cell membrane</location>
        <topology evidence="1">Multi-pass membrane protein</topology>
    </subcellularLocation>
</comment>
<comment type="caution">
    <text evidence="10">The sequence shown here is derived from an EMBL/GenBank/DDBJ whole genome shotgun (WGS) entry which is preliminary data.</text>
</comment>
<dbReference type="Pfam" id="PF09335">
    <property type="entry name" value="VTT_dom"/>
    <property type="match status" value="1"/>
</dbReference>
<feature type="transmembrane region" description="Helical" evidence="8">
    <location>
        <begin position="179"/>
        <end position="198"/>
    </location>
</feature>
<dbReference type="Proteomes" id="UP001501803">
    <property type="component" value="Unassembled WGS sequence"/>
</dbReference>
<dbReference type="RefSeq" id="WP_345062012.1">
    <property type="nucleotide sequence ID" value="NZ_BAABCN010000002.1"/>
</dbReference>
<evidence type="ECO:0000256" key="1">
    <source>
        <dbReference type="ARBA" id="ARBA00004651"/>
    </source>
</evidence>
<evidence type="ECO:0000256" key="4">
    <source>
        <dbReference type="ARBA" id="ARBA00022692"/>
    </source>
</evidence>
<protein>
    <recommendedName>
        <fullName evidence="9">VTT domain-containing protein</fullName>
    </recommendedName>
</protein>
<reference evidence="11" key="1">
    <citation type="journal article" date="2019" name="Int. J. Syst. Evol. Microbiol.">
        <title>The Global Catalogue of Microorganisms (GCM) 10K type strain sequencing project: providing services to taxonomists for standard genome sequencing and annotation.</title>
        <authorList>
            <consortium name="The Broad Institute Genomics Platform"/>
            <consortium name="The Broad Institute Genome Sequencing Center for Infectious Disease"/>
            <person name="Wu L."/>
            <person name="Ma J."/>
        </authorList>
    </citation>
    <scope>NUCLEOTIDE SEQUENCE [LARGE SCALE GENOMIC DNA]</scope>
    <source>
        <strain evidence="11">JCM 17021</strain>
    </source>
</reference>
<keyword evidence="4 8" id="KW-0812">Transmembrane</keyword>
<feature type="compositionally biased region" description="Basic and acidic residues" evidence="7">
    <location>
        <begin position="245"/>
        <end position="254"/>
    </location>
</feature>
<dbReference type="EMBL" id="BAABCN010000002">
    <property type="protein sequence ID" value="GAA3864449.1"/>
    <property type="molecule type" value="Genomic_DNA"/>
</dbReference>
<evidence type="ECO:0000256" key="2">
    <source>
        <dbReference type="ARBA" id="ARBA00010792"/>
    </source>
</evidence>
<evidence type="ECO:0000256" key="6">
    <source>
        <dbReference type="ARBA" id="ARBA00023136"/>
    </source>
</evidence>
<feature type="transmembrane region" description="Helical" evidence="8">
    <location>
        <begin position="59"/>
        <end position="80"/>
    </location>
</feature>
<evidence type="ECO:0000256" key="5">
    <source>
        <dbReference type="ARBA" id="ARBA00022989"/>
    </source>
</evidence>
<accession>A0ABP7K628</accession>
<feature type="region of interest" description="Disordered" evidence="7">
    <location>
        <begin position="217"/>
        <end position="254"/>
    </location>
</feature>
<dbReference type="PANTHER" id="PTHR42709">
    <property type="entry name" value="ALKALINE PHOSPHATASE LIKE PROTEIN"/>
    <property type="match status" value="1"/>
</dbReference>
<sequence length="254" mass="27176">MNDFLGWILDTVSSVDPVVRTLIAFVGILLETSVLIGLVVPGDTIVIVAATGVKNPVEYFALVIAVIAGALIGESIGFALGRYFGPRIRRSGLGRRIGEKHWTQAEAYLDRRGGIAVFLSRFLPVLHSLIPLTVGMSGMRYRTFIAWTVPACLIWSFAYVSVGAAAAGSYRELSGRLHFAGYIFVGIIAAFIVIVFFVKKWLNRREARHMTAAHDDAAGSEAAGSEAVASEAVASEAGDSGSADVRSDDDPPFV</sequence>
<feature type="domain" description="VTT" evidence="9">
    <location>
        <begin position="41"/>
        <end position="164"/>
    </location>
</feature>
<comment type="similarity">
    <text evidence="2">Belongs to the DedA family.</text>
</comment>
<evidence type="ECO:0000259" key="9">
    <source>
        <dbReference type="Pfam" id="PF09335"/>
    </source>
</evidence>
<name>A0ABP7K628_9MICO</name>
<keyword evidence="3" id="KW-1003">Cell membrane</keyword>
<keyword evidence="11" id="KW-1185">Reference proteome</keyword>
<dbReference type="InterPro" id="IPR051311">
    <property type="entry name" value="DedA_domain"/>
</dbReference>
<evidence type="ECO:0000256" key="3">
    <source>
        <dbReference type="ARBA" id="ARBA00022475"/>
    </source>
</evidence>
<keyword evidence="6 8" id="KW-0472">Membrane</keyword>
<organism evidence="10 11">
    <name type="scientific">Leifsonia kafniensis</name>
    <dbReference type="NCBI Taxonomy" id="475957"/>
    <lineage>
        <taxon>Bacteria</taxon>
        <taxon>Bacillati</taxon>
        <taxon>Actinomycetota</taxon>
        <taxon>Actinomycetes</taxon>
        <taxon>Micrococcales</taxon>
        <taxon>Microbacteriaceae</taxon>
        <taxon>Leifsonia</taxon>
    </lineage>
</organism>
<feature type="transmembrane region" description="Helical" evidence="8">
    <location>
        <begin position="21"/>
        <end position="39"/>
    </location>
</feature>
<evidence type="ECO:0000256" key="8">
    <source>
        <dbReference type="SAM" id="Phobius"/>
    </source>
</evidence>
<proteinExistence type="inferred from homology"/>
<evidence type="ECO:0000256" key="7">
    <source>
        <dbReference type="SAM" id="MobiDB-lite"/>
    </source>
</evidence>
<dbReference type="PANTHER" id="PTHR42709:SF6">
    <property type="entry name" value="UNDECAPRENYL PHOSPHATE TRANSPORTER A"/>
    <property type="match status" value="1"/>
</dbReference>